<dbReference type="GO" id="GO:0005730">
    <property type="term" value="C:nucleolus"/>
    <property type="evidence" value="ECO:0007669"/>
    <property type="project" value="TreeGrafter"/>
</dbReference>
<reference evidence="13 14" key="1">
    <citation type="submission" date="2017-08" db="EMBL/GenBank/DDBJ databases">
        <title>Acidophilic green algal genome provides insights into adaptation to an acidic environment.</title>
        <authorList>
            <person name="Hirooka S."/>
            <person name="Hirose Y."/>
            <person name="Kanesaki Y."/>
            <person name="Higuchi S."/>
            <person name="Fujiwara T."/>
            <person name="Onuma R."/>
            <person name="Era A."/>
            <person name="Ohbayashi R."/>
            <person name="Uzuka A."/>
            <person name="Nozaki H."/>
            <person name="Yoshikawa H."/>
            <person name="Miyagishima S.Y."/>
        </authorList>
    </citation>
    <scope>NUCLEOTIDE SEQUENCE [LARGE SCALE GENOMIC DNA]</scope>
    <source>
        <strain evidence="13 14">NIES-2499</strain>
    </source>
</reference>
<dbReference type="PROSITE" id="PS52038">
    <property type="entry name" value="TOPO_IB_2"/>
    <property type="match status" value="1"/>
</dbReference>
<comment type="caution">
    <text evidence="13">The sequence shown here is derived from an EMBL/GenBank/DDBJ whole genome shotgun (WGS) entry which is preliminary data.</text>
</comment>
<dbReference type="OrthoDB" id="47179at2759"/>
<evidence type="ECO:0000313" key="13">
    <source>
        <dbReference type="EMBL" id="GAX75586.1"/>
    </source>
</evidence>
<keyword evidence="6 8" id="KW-0413">Isomerase</keyword>
<feature type="domain" description="DNA topoisomerase I eukaryotic-type" evidence="12">
    <location>
        <begin position="265"/>
        <end position="638"/>
    </location>
</feature>
<dbReference type="Pfam" id="PF02919">
    <property type="entry name" value="Topoisom_I_N"/>
    <property type="match status" value="1"/>
</dbReference>
<dbReference type="GO" id="GO:0005694">
    <property type="term" value="C:chromosome"/>
    <property type="evidence" value="ECO:0007669"/>
    <property type="project" value="InterPro"/>
</dbReference>
<dbReference type="InterPro" id="IPR011010">
    <property type="entry name" value="DNA_brk_join_enz"/>
</dbReference>
<dbReference type="InterPro" id="IPR013030">
    <property type="entry name" value="DNA_topo_DNA_db_N_dom2"/>
</dbReference>
<dbReference type="FunFam" id="1.10.132.10:FF:000002">
    <property type="entry name" value="DNA topoisomerase I"/>
    <property type="match status" value="1"/>
</dbReference>
<comment type="similarity">
    <text evidence="3 8 9">Belongs to the type IB topoisomerase family.</text>
</comment>
<accession>A0A250WXT1</accession>
<keyword evidence="10" id="KW-0175">Coiled coil</keyword>
<evidence type="ECO:0000256" key="1">
    <source>
        <dbReference type="ARBA" id="ARBA00000213"/>
    </source>
</evidence>
<dbReference type="InterPro" id="IPR013034">
    <property type="entry name" value="DNA_topo_DNA_db_N_dom1"/>
</dbReference>
<keyword evidence="7" id="KW-0539">Nucleus</keyword>
<dbReference type="CDD" id="cd00659">
    <property type="entry name" value="Topo_IB_C"/>
    <property type="match status" value="1"/>
</dbReference>
<dbReference type="SUPFAM" id="SSF56349">
    <property type="entry name" value="DNA breaking-rejoining enzymes"/>
    <property type="match status" value="1"/>
</dbReference>
<evidence type="ECO:0000256" key="2">
    <source>
        <dbReference type="ARBA" id="ARBA00004123"/>
    </source>
</evidence>
<evidence type="ECO:0000256" key="5">
    <source>
        <dbReference type="ARBA" id="ARBA00023125"/>
    </source>
</evidence>
<dbReference type="InterPro" id="IPR036202">
    <property type="entry name" value="TopoI_DNA-bd_euk_N_sf"/>
</dbReference>
<dbReference type="GO" id="GO:0003917">
    <property type="term" value="F:DNA topoisomerase type I (single strand cut, ATP-independent) activity"/>
    <property type="evidence" value="ECO:0007669"/>
    <property type="project" value="UniProtKB-UniRule"/>
</dbReference>
<dbReference type="PANTHER" id="PTHR10290:SF3">
    <property type="entry name" value="DNA TOPOISOMERASE 1"/>
    <property type="match status" value="1"/>
</dbReference>
<feature type="coiled-coil region" evidence="10">
    <location>
        <begin position="554"/>
        <end position="612"/>
    </location>
</feature>
<comment type="subcellular location">
    <subcellularLocation>
        <location evidence="2">Nucleus</location>
    </subcellularLocation>
</comment>
<dbReference type="Pfam" id="PF01028">
    <property type="entry name" value="Topoisom_I"/>
    <property type="match status" value="1"/>
</dbReference>
<dbReference type="InterPro" id="IPR014727">
    <property type="entry name" value="TopoI_cat_a/b-sub_euk"/>
</dbReference>
<name>A0A250WXT1_9CHLO</name>
<dbReference type="AlphaFoldDB" id="A0A250WXT1"/>
<dbReference type="InterPro" id="IPR013499">
    <property type="entry name" value="TopoI_euk"/>
</dbReference>
<feature type="active site" description="O-(3'-phospho-DNA)-tyrosine intermediate" evidence="8">
    <location>
        <position position="624"/>
    </location>
</feature>
<dbReference type="PANTHER" id="PTHR10290">
    <property type="entry name" value="DNA TOPOISOMERASE I"/>
    <property type="match status" value="1"/>
</dbReference>
<dbReference type="CDD" id="cd00660">
    <property type="entry name" value="Topoisomer_IB_N"/>
    <property type="match status" value="1"/>
</dbReference>
<dbReference type="GO" id="GO:0006265">
    <property type="term" value="P:DNA topological change"/>
    <property type="evidence" value="ECO:0007669"/>
    <property type="project" value="UniProtKB-UniRule"/>
</dbReference>
<dbReference type="Proteomes" id="UP000232323">
    <property type="component" value="Unassembled WGS sequence"/>
</dbReference>
<dbReference type="InterPro" id="IPR013500">
    <property type="entry name" value="TopoI_cat_euk"/>
</dbReference>
<dbReference type="EMBL" id="BEGY01000013">
    <property type="protein sequence ID" value="GAX75586.1"/>
    <property type="molecule type" value="Genomic_DNA"/>
</dbReference>
<dbReference type="Gene3D" id="2.170.11.10">
    <property type="entry name" value="DNA Topoisomerase I, domain 2"/>
    <property type="match status" value="1"/>
</dbReference>
<dbReference type="GO" id="GO:0007059">
    <property type="term" value="P:chromosome segregation"/>
    <property type="evidence" value="ECO:0007669"/>
    <property type="project" value="TreeGrafter"/>
</dbReference>
<dbReference type="InterPro" id="IPR018521">
    <property type="entry name" value="TopoIB_AS"/>
</dbReference>
<evidence type="ECO:0000256" key="11">
    <source>
        <dbReference type="SAM" id="MobiDB-lite"/>
    </source>
</evidence>
<dbReference type="GO" id="GO:0003677">
    <property type="term" value="F:DNA binding"/>
    <property type="evidence" value="ECO:0007669"/>
    <property type="project" value="UniProtKB-UniRule"/>
</dbReference>
<dbReference type="Gene3D" id="1.10.10.41">
    <property type="entry name" value="Yeast DNA topoisomerase - domain 1"/>
    <property type="match status" value="1"/>
</dbReference>
<evidence type="ECO:0000256" key="10">
    <source>
        <dbReference type="SAM" id="Coils"/>
    </source>
</evidence>
<dbReference type="Pfam" id="PF14370">
    <property type="entry name" value="Topo_C_assoc"/>
    <property type="match status" value="1"/>
</dbReference>
<comment type="catalytic activity">
    <reaction evidence="1 8 9">
        <text>ATP-independent breakage of single-stranded DNA, followed by passage and rejoining.</text>
        <dbReference type="EC" id="5.6.2.1"/>
    </reaction>
</comment>
<feature type="region of interest" description="Disordered" evidence="11">
    <location>
        <begin position="1"/>
        <end position="123"/>
    </location>
</feature>
<dbReference type="PROSITE" id="PS00176">
    <property type="entry name" value="TOPO_IB_1"/>
    <property type="match status" value="1"/>
</dbReference>
<feature type="compositionally biased region" description="Low complexity" evidence="11">
    <location>
        <begin position="15"/>
        <end position="48"/>
    </location>
</feature>
<evidence type="ECO:0000313" key="14">
    <source>
        <dbReference type="Proteomes" id="UP000232323"/>
    </source>
</evidence>
<dbReference type="InterPro" id="IPR025834">
    <property type="entry name" value="TopoI_C_dom"/>
</dbReference>
<dbReference type="SUPFAM" id="SSF56741">
    <property type="entry name" value="Eukaryotic DNA topoisomerase I, N-terminal DNA-binding fragment"/>
    <property type="match status" value="1"/>
</dbReference>
<organism evidence="13 14">
    <name type="scientific">Chlamydomonas eustigma</name>
    <dbReference type="NCBI Taxonomy" id="1157962"/>
    <lineage>
        <taxon>Eukaryota</taxon>
        <taxon>Viridiplantae</taxon>
        <taxon>Chlorophyta</taxon>
        <taxon>core chlorophytes</taxon>
        <taxon>Chlorophyceae</taxon>
        <taxon>CS clade</taxon>
        <taxon>Chlamydomonadales</taxon>
        <taxon>Chlamydomonadaceae</taxon>
        <taxon>Chlamydomonas</taxon>
    </lineage>
</organism>
<dbReference type="Gene3D" id="1.10.132.10">
    <property type="match status" value="1"/>
</dbReference>
<evidence type="ECO:0000259" key="12">
    <source>
        <dbReference type="SMART" id="SM00435"/>
    </source>
</evidence>
<dbReference type="FunFam" id="3.90.15.10:FF:000003">
    <property type="entry name" value="DNA topoisomerase I"/>
    <property type="match status" value="1"/>
</dbReference>
<dbReference type="InterPro" id="IPR001631">
    <property type="entry name" value="TopoI"/>
</dbReference>
<dbReference type="GO" id="GO:0006260">
    <property type="term" value="P:DNA replication"/>
    <property type="evidence" value="ECO:0007669"/>
    <property type="project" value="TreeGrafter"/>
</dbReference>
<keyword evidence="14" id="KW-1185">Reference proteome</keyword>
<sequence>MSDSDDDKPLASRRAAPIPSKKPSAPVTIAEPKPATSKPASARPTSAPRPQPVAKRPAARDDDDDDDEGSGSPSSSDADSDVPLSQRPRKSSSAGQKRQRTNGNSSQRSTRASSEPGRSKNGQIMWKTLSHNGVLFPPEYEPHNVKMLYDGKPIDLTPEQEEVASMFAIMKETDYMNKPTFLKNFWEGFKEVLGPSHVIKNLEKCDFTPMYDHFMAEREKKKAEPKEVKQRMKEEKEAAEAKYKKALVDGKPEDVGNFRVEPPGLFRGRGEHPRMGKIKKRVYPRDITINIGRGEPIPQHPYPGQSWKEVRHDQTVTWLAFWKDTISEKEYKYVFLGATSTFKADSDLAKYEKARKLKDLIVDIRKNYEADWDSSDKTKRQMAVALYFLDKLALRAGHEKDEDEADTVGCCTLKCENVEMIPPKHIKFDFLGKDSIKYENTVEVHPKVFLNVEKFKTIDSQGKRKEPTSQLFETFDATDLNKELKRIMDGLSVKVFRTYNASITLDKLLIEQEAVRRDGMTTEEKKVDYDKANKEVAILCNHQRAVSKGHGDQMIKLQAVIAELNKELDELSKELKKAKSEKNDLTSILKKIEKKKEQIGKKELQINAKEDLKTVALGTSKINYMDPRISIAWCKRNEVPLEKVFNKSLLAKFNWAMEVEPEFRF</sequence>
<dbReference type="PRINTS" id="PR00416">
    <property type="entry name" value="EUTPISMRASEI"/>
</dbReference>
<proteinExistence type="inferred from homology"/>
<dbReference type="STRING" id="1157962.A0A250WXT1"/>
<evidence type="ECO:0000256" key="4">
    <source>
        <dbReference type="ARBA" id="ARBA00023029"/>
    </source>
</evidence>
<evidence type="ECO:0000256" key="8">
    <source>
        <dbReference type="PROSITE-ProRule" id="PRU01382"/>
    </source>
</evidence>
<dbReference type="FunFam" id="1.10.10.41:FF:000001">
    <property type="entry name" value="DNA topoisomerase I"/>
    <property type="match status" value="1"/>
</dbReference>
<dbReference type="EC" id="5.6.2.1" evidence="9"/>
<evidence type="ECO:0000256" key="7">
    <source>
        <dbReference type="ARBA" id="ARBA00023242"/>
    </source>
</evidence>
<comment type="function">
    <text evidence="9">Releases the supercoiling and torsional tension of DNA introduced during the DNA replication and transcription by transiently cleaving and rejoining one strand of the DNA duplex. Introduces a single-strand break via transesterification at the specific target site 5'-[CT]CCTTp site in duplex DNA. The scissile phosphodiester is attacked by the catalytic tyrosine of the enzyme, resulting in the formation of a DNA-(3'-phosphotyrosyl)-enzyme intermediate and the expulsion of a 5'-OH DNA strand. The free DNA strand then undergoes passage around the unbroken strand thus removing DNA supercoils. Finally, in the religation step, the DNA 5'-OH attacks the covalent intermediate to expel the active-site tyrosine and restore the DNA phosphodiester backbone.</text>
</comment>
<dbReference type="InterPro" id="IPR008336">
    <property type="entry name" value="TopoI_DNA-bd_euk"/>
</dbReference>
<dbReference type="Gene3D" id="3.90.15.10">
    <property type="entry name" value="Topoisomerase I, Chain A, domain 3"/>
    <property type="match status" value="1"/>
</dbReference>
<evidence type="ECO:0000256" key="3">
    <source>
        <dbReference type="ARBA" id="ARBA00006645"/>
    </source>
</evidence>
<dbReference type="SMART" id="SM00435">
    <property type="entry name" value="TOPEUc"/>
    <property type="match status" value="1"/>
</dbReference>
<dbReference type="InterPro" id="IPR051062">
    <property type="entry name" value="Topoisomerase_IB"/>
</dbReference>
<keyword evidence="5 8" id="KW-0238">DNA-binding</keyword>
<dbReference type="InterPro" id="IPR014711">
    <property type="entry name" value="TopoI_cat_a-hlx-sub_euk"/>
</dbReference>
<evidence type="ECO:0000256" key="9">
    <source>
        <dbReference type="RuleBase" id="RU365101"/>
    </source>
</evidence>
<keyword evidence="4 8" id="KW-0799">Topoisomerase</keyword>
<feature type="compositionally biased region" description="Polar residues" evidence="11">
    <location>
        <begin position="91"/>
        <end position="113"/>
    </location>
</feature>
<evidence type="ECO:0000256" key="6">
    <source>
        <dbReference type="ARBA" id="ARBA00023235"/>
    </source>
</evidence>
<protein>
    <recommendedName>
        <fullName evidence="9">DNA topoisomerase I</fullName>
        <ecNumber evidence="9">5.6.2.1</ecNumber>
    </recommendedName>
    <alternativeName>
        <fullName evidence="9">DNA topoisomerase 1</fullName>
    </alternativeName>
</protein>
<gene>
    <name evidence="13" type="ORF">CEUSTIGMA_g3030.t1</name>
</gene>